<dbReference type="AlphaFoldDB" id="A0A448ZZ44"/>
<dbReference type="NCBIfam" id="TIGR00479">
    <property type="entry name" value="rumA"/>
    <property type="match status" value="1"/>
</dbReference>
<dbReference type="EMBL" id="LR214939">
    <property type="protein sequence ID" value="VEU56435.1"/>
    <property type="molecule type" value="Genomic_DNA"/>
</dbReference>
<keyword evidence="1 4" id="KW-0489">Methyltransferase</keyword>
<keyword evidence="7" id="KW-0614">Plasmid</keyword>
<dbReference type="RefSeq" id="WP_024544205.1">
    <property type="nucleotide sequence ID" value="NZ_BPLV01000002.1"/>
</dbReference>
<dbReference type="InterPro" id="IPR030391">
    <property type="entry name" value="MeTrfase_TrmA_CS"/>
</dbReference>
<dbReference type="InterPro" id="IPR029063">
    <property type="entry name" value="SAM-dependent_MTases_sf"/>
</dbReference>
<dbReference type="InterPro" id="IPR010280">
    <property type="entry name" value="U5_MeTrfase_fam"/>
</dbReference>
<feature type="binding site" evidence="4">
    <location>
        <position position="278"/>
    </location>
    <ligand>
        <name>S-adenosyl-L-methionine</name>
        <dbReference type="ChEBI" id="CHEBI:59789"/>
    </ligand>
</feature>
<geneLocation type="plasmid" evidence="7">
    <name>2</name>
</geneLocation>
<dbReference type="PROSITE" id="PS51687">
    <property type="entry name" value="SAM_MT_RNA_M5U"/>
    <property type="match status" value="1"/>
</dbReference>
<dbReference type="GO" id="GO:0070041">
    <property type="term" value="F:rRNA (uridine-C5-)-methyltransferase activity"/>
    <property type="evidence" value="ECO:0007669"/>
    <property type="project" value="TreeGrafter"/>
</dbReference>
<dbReference type="Gene3D" id="2.40.50.140">
    <property type="entry name" value="Nucleic acid-binding proteins"/>
    <property type="match status" value="1"/>
</dbReference>
<evidence type="ECO:0000256" key="1">
    <source>
        <dbReference type="ARBA" id="ARBA00022603"/>
    </source>
</evidence>
<dbReference type="PROSITE" id="PS50926">
    <property type="entry name" value="TRAM"/>
    <property type="match status" value="1"/>
</dbReference>
<keyword evidence="2 4" id="KW-0808">Transferase</keyword>
<dbReference type="PROSITE" id="PS01231">
    <property type="entry name" value="TRMA_2"/>
    <property type="match status" value="1"/>
</dbReference>
<feature type="binding site" evidence="4">
    <location>
        <position position="307"/>
    </location>
    <ligand>
        <name>S-adenosyl-L-methionine</name>
        <dbReference type="ChEBI" id="CHEBI:59789"/>
    </ligand>
</feature>
<evidence type="ECO:0000256" key="3">
    <source>
        <dbReference type="ARBA" id="ARBA00022691"/>
    </source>
</evidence>
<evidence type="ECO:0000313" key="7">
    <source>
        <dbReference type="EMBL" id="VEU56435.1"/>
    </source>
</evidence>
<comment type="similarity">
    <text evidence="4">Belongs to the class I-like SAM-binding methyltransferase superfamily. RNA M5U methyltransferase family.</text>
</comment>
<feature type="binding site" evidence="4">
    <location>
        <position position="375"/>
    </location>
    <ligand>
        <name>S-adenosyl-L-methionine</name>
        <dbReference type="ChEBI" id="CHEBI:59789"/>
    </ligand>
</feature>
<dbReference type="PANTHER" id="PTHR11061:SF30">
    <property type="entry name" value="TRNA (URACIL(54)-C(5))-METHYLTRANSFERASE"/>
    <property type="match status" value="1"/>
</dbReference>
<dbReference type="InterPro" id="IPR012340">
    <property type="entry name" value="NA-bd_OB-fold"/>
</dbReference>
<feature type="active site" evidence="5">
    <location>
        <position position="402"/>
    </location>
</feature>
<reference evidence="7" key="1">
    <citation type="submission" date="2019-01" db="EMBL/GenBank/DDBJ databases">
        <authorList>
            <consortium name="Pathogen Informatics"/>
        </authorList>
    </citation>
    <scope>NUCLEOTIDE SEQUENCE [LARGE SCALE GENOMIC DNA]</scope>
    <source>
        <strain evidence="7">NCTC10113</strain>
    </source>
</reference>
<proteinExistence type="inferred from homology"/>
<dbReference type="Pfam" id="PF01938">
    <property type="entry name" value="TRAM"/>
    <property type="match status" value="1"/>
</dbReference>
<dbReference type="SUPFAM" id="SSF50249">
    <property type="entry name" value="Nucleic acid-binding proteins"/>
    <property type="match status" value="1"/>
</dbReference>
<dbReference type="SUPFAM" id="SSF53335">
    <property type="entry name" value="S-adenosyl-L-methionine-dependent methyltransferases"/>
    <property type="match status" value="1"/>
</dbReference>
<dbReference type="Gene3D" id="2.40.50.1070">
    <property type="match status" value="1"/>
</dbReference>
<evidence type="ECO:0000256" key="2">
    <source>
        <dbReference type="ARBA" id="ARBA00022679"/>
    </source>
</evidence>
<dbReference type="PANTHER" id="PTHR11061">
    <property type="entry name" value="RNA M5U METHYLTRANSFERASE"/>
    <property type="match status" value="1"/>
</dbReference>
<keyword evidence="3 4" id="KW-0949">S-adenosyl-L-methionine</keyword>
<feature type="domain" description="TRAM" evidence="6">
    <location>
        <begin position="4"/>
        <end position="64"/>
    </location>
</feature>
<evidence type="ECO:0000256" key="4">
    <source>
        <dbReference type="PROSITE-ProRule" id="PRU01024"/>
    </source>
</evidence>
<dbReference type="Gene3D" id="3.40.50.150">
    <property type="entry name" value="Vaccinia Virus protein VP39"/>
    <property type="match status" value="1"/>
</dbReference>
<protein>
    <submittedName>
        <fullName evidence="7">tRNA (Uracil-5-)-methyltransferase related enzyme</fullName>
        <ecNumber evidence="7">2.1.1.189</ecNumber>
    </submittedName>
</protein>
<dbReference type="PROSITE" id="PS01230">
    <property type="entry name" value="TRMA_1"/>
    <property type="match status" value="1"/>
</dbReference>
<gene>
    <name evidence="7" type="primary">trmA</name>
    <name evidence="7" type="ORF">NCTC10113_01344</name>
</gene>
<accession>A0A448ZZ44</accession>
<sequence length="449" mass="52197">MENKSLVNQILHNQKVTEYGYDGYGIVRINNNYPILVENALKDEIVDVQVIQQNAKFALGKVVTQHVKSEKRIDVANKELVYSYNAPLIIISYEDQLKFKTQVIKSMFAREFNFYDVADCKESKKQFHYRNKLTLHVQQDEKEIKIGFFVRNTHIILEQKNYDLVNEELDKIVKIVVAFLKANATQIRNWKLYSIVFKYSDKTNETLVIFDSYNKLKTENEIAQIIKQAIGNEKANLIFHVINHKTGKVVEQKIYGQEKITFKIGKYKYLVNYDSFFQVNDDQAKAIFDFILKKNEFKGNELVIDAYAGVGTIGLYIAKNVKHVVSVENIHNATENAKLNAKLNKISNFKALTMDSTRYFDTFVDKENVGIVIFDPPRAGLNTIIIRKVIEKKIDRIIYLSCNPHTLVRDLKAFLNGDYHIKLVQPFDMFPQTQHIETLCILERNKDQK</sequence>
<dbReference type="GO" id="GO:0070475">
    <property type="term" value="P:rRNA base methylation"/>
    <property type="evidence" value="ECO:0007669"/>
    <property type="project" value="TreeGrafter"/>
</dbReference>
<dbReference type="Pfam" id="PF05958">
    <property type="entry name" value="tRNA_U5-meth_tr"/>
    <property type="match status" value="1"/>
</dbReference>
<dbReference type="InterPro" id="IPR002792">
    <property type="entry name" value="TRAM_dom"/>
</dbReference>
<evidence type="ECO:0000256" key="5">
    <source>
        <dbReference type="PROSITE-ProRule" id="PRU10015"/>
    </source>
</evidence>
<name>A0A448ZZ44_METSV</name>
<evidence type="ECO:0000259" key="6">
    <source>
        <dbReference type="PROSITE" id="PS50926"/>
    </source>
</evidence>
<feature type="binding site" evidence="4">
    <location>
        <position position="328"/>
    </location>
    <ligand>
        <name>S-adenosyl-L-methionine</name>
        <dbReference type="ChEBI" id="CHEBI:59789"/>
    </ligand>
</feature>
<dbReference type="EC" id="2.1.1.189" evidence="7"/>
<feature type="active site" description="Nucleophile" evidence="4">
    <location>
        <position position="402"/>
    </location>
</feature>
<organism evidence="7">
    <name type="scientific">Metamycoplasma salivarium</name>
    <name type="common">Mycoplasma salivarium</name>
    <dbReference type="NCBI Taxonomy" id="2124"/>
    <lineage>
        <taxon>Bacteria</taxon>
        <taxon>Bacillati</taxon>
        <taxon>Mycoplasmatota</taxon>
        <taxon>Mycoplasmoidales</taxon>
        <taxon>Metamycoplasmataceae</taxon>
        <taxon>Metamycoplasma</taxon>
    </lineage>
</organism>
<dbReference type="InterPro" id="IPR030390">
    <property type="entry name" value="MeTrfase_TrmA_AS"/>
</dbReference>